<dbReference type="InterPro" id="IPR052155">
    <property type="entry name" value="Biofilm_reg_signaling"/>
</dbReference>
<dbReference type="SMART" id="SM00267">
    <property type="entry name" value="GGDEF"/>
    <property type="match status" value="1"/>
</dbReference>
<gene>
    <name evidence="2" type="ORF">D7V88_23485</name>
</gene>
<dbReference type="CDD" id="cd01949">
    <property type="entry name" value="GGDEF"/>
    <property type="match status" value="1"/>
</dbReference>
<dbReference type="SUPFAM" id="SSF55073">
    <property type="entry name" value="Nucleotide cyclase"/>
    <property type="match status" value="1"/>
</dbReference>
<sequence length="198" mass="21782">MDDKTILRNGAALAQRLDGLGDGEDEYVVVFGDLNGFKLVNDRHGHAAGDATIERAGKLLSVTLESFKAEAFRQSGDEFVIVCQKEHVIEVGEALSGTFRSNVFFHKDIKIDIKMSFGWTTIGIDGPKLCLARAEEACRVAKQRGSGTMLEWDNSHSLTTEELRCRCTKCGAAFRLTPSSAHPFNPNHLWCPQCGHQA</sequence>
<accession>A0A3A8IVF0</accession>
<dbReference type="InterPro" id="IPR043128">
    <property type="entry name" value="Rev_trsase/Diguanyl_cyclase"/>
</dbReference>
<reference evidence="3" key="1">
    <citation type="submission" date="2018-09" db="EMBL/GenBank/DDBJ databases">
        <authorList>
            <person name="Livingstone P.G."/>
            <person name="Whitworth D.E."/>
        </authorList>
    </citation>
    <scope>NUCLEOTIDE SEQUENCE [LARGE SCALE GENOMIC DNA]</scope>
    <source>
        <strain evidence="3">CA054A</strain>
    </source>
</reference>
<organism evidence="2 3">
    <name type="scientific">Corallococcus terminator</name>
    <dbReference type="NCBI Taxonomy" id="2316733"/>
    <lineage>
        <taxon>Bacteria</taxon>
        <taxon>Pseudomonadati</taxon>
        <taxon>Myxococcota</taxon>
        <taxon>Myxococcia</taxon>
        <taxon>Myxococcales</taxon>
        <taxon>Cystobacterineae</taxon>
        <taxon>Myxococcaceae</taxon>
        <taxon>Corallococcus</taxon>
    </lineage>
</organism>
<dbReference type="EMBL" id="RAVZ01000172">
    <property type="protein sequence ID" value="RKG83774.1"/>
    <property type="molecule type" value="Genomic_DNA"/>
</dbReference>
<protein>
    <submittedName>
        <fullName evidence="2">GGDEF domain-containing protein</fullName>
    </submittedName>
</protein>
<name>A0A3A8IVF0_9BACT</name>
<dbReference type="RefSeq" id="WP_120542883.1">
    <property type="nucleotide sequence ID" value="NZ_RAVZ01000172.1"/>
</dbReference>
<evidence type="ECO:0000313" key="3">
    <source>
        <dbReference type="Proteomes" id="UP000268094"/>
    </source>
</evidence>
<evidence type="ECO:0000313" key="2">
    <source>
        <dbReference type="EMBL" id="RKG83774.1"/>
    </source>
</evidence>
<dbReference type="AlphaFoldDB" id="A0A3A8IVF0"/>
<dbReference type="PROSITE" id="PS50887">
    <property type="entry name" value="GGDEF"/>
    <property type="match status" value="1"/>
</dbReference>
<dbReference type="NCBIfam" id="TIGR00254">
    <property type="entry name" value="GGDEF"/>
    <property type="match status" value="1"/>
</dbReference>
<feature type="domain" description="GGDEF" evidence="1">
    <location>
        <begin position="25"/>
        <end position="154"/>
    </location>
</feature>
<comment type="caution">
    <text evidence="2">The sequence shown here is derived from an EMBL/GenBank/DDBJ whole genome shotgun (WGS) entry which is preliminary data.</text>
</comment>
<keyword evidence="3" id="KW-1185">Reference proteome</keyword>
<evidence type="ECO:0000259" key="1">
    <source>
        <dbReference type="PROSITE" id="PS50887"/>
    </source>
</evidence>
<proteinExistence type="predicted"/>
<dbReference type="OrthoDB" id="9805474at2"/>
<dbReference type="Proteomes" id="UP000268094">
    <property type="component" value="Unassembled WGS sequence"/>
</dbReference>
<dbReference type="Pfam" id="PF00990">
    <property type="entry name" value="GGDEF"/>
    <property type="match status" value="1"/>
</dbReference>
<dbReference type="InterPro" id="IPR029787">
    <property type="entry name" value="Nucleotide_cyclase"/>
</dbReference>
<dbReference type="PANTHER" id="PTHR44757:SF2">
    <property type="entry name" value="BIOFILM ARCHITECTURE MAINTENANCE PROTEIN MBAA"/>
    <property type="match status" value="1"/>
</dbReference>
<dbReference type="PANTHER" id="PTHR44757">
    <property type="entry name" value="DIGUANYLATE CYCLASE DGCP"/>
    <property type="match status" value="1"/>
</dbReference>
<dbReference type="InterPro" id="IPR000160">
    <property type="entry name" value="GGDEF_dom"/>
</dbReference>
<dbReference type="Gene3D" id="3.30.70.270">
    <property type="match status" value="1"/>
</dbReference>